<dbReference type="InterPro" id="IPR013424">
    <property type="entry name" value="Ice-binding_C"/>
</dbReference>
<gene>
    <name evidence="2" type="ORF">SAMN06265795_1385</name>
</gene>
<proteinExistence type="predicted"/>
<evidence type="ECO:0000313" key="2">
    <source>
        <dbReference type="EMBL" id="SNT39387.1"/>
    </source>
</evidence>
<accession>A0A239M8W5</accession>
<name>A0A239M8W5_9BURK</name>
<dbReference type="AlphaFoldDB" id="A0A239M8W5"/>
<dbReference type="EMBL" id="FZOT01000038">
    <property type="protein sequence ID" value="SNT39387.1"/>
    <property type="molecule type" value="Genomic_DNA"/>
</dbReference>
<reference evidence="2 3" key="1">
    <citation type="submission" date="2017-06" db="EMBL/GenBank/DDBJ databases">
        <authorList>
            <person name="Kim H.J."/>
            <person name="Triplett B.A."/>
        </authorList>
    </citation>
    <scope>NUCLEOTIDE SEQUENCE [LARGE SCALE GENOMIC DNA]</scope>
    <source>
        <strain evidence="2 3">U15</strain>
    </source>
</reference>
<dbReference type="NCBIfam" id="TIGR02595">
    <property type="entry name" value="PEP_CTERM"/>
    <property type="match status" value="1"/>
</dbReference>
<dbReference type="Proteomes" id="UP000198284">
    <property type="component" value="Unassembled WGS sequence"/>
</dbReference>
<evidence type="ECO:0000259" key="1">
    <source>
        <dbReference type="Pfam" id="PF07589"/>
    </source>
</evidence>
<protein>
    <submittedName>
        <fullName evidence="2">PEP-CTERM protein-sorting domain-containing protein</fullName>
    </submittedName>
</protein>
<organism evidence="2 3">
    <name type="scientific">Noviherbaspirillum humi</name>
    <dbReference type="NCBI Taxonomy" id="1688639"/>
    <lineage>
        <taxon>Bacteria</taxon>
        <taxon>Pseudomonadati</taxon>
        <taxon>Pseudomonadota</taxon>
        <taxon>Betaproteobacteria</taxon>
        <taxon>Burkholderiales</taxon>
        <taxon>Oxalobacteraceae</taxon>
        <taxon>Noviherbaspirillum</taxon>
    </lineage>
</organism>
<dbReference type="Pfam" id="PF07589">
    <property type="entry name" value="PEP-CTERM"/>
    <property type="match status" value="1"/>
</dbReference>
<evidence type="ECO:0000313" key="3">
    <source>
        <dbReference type="Proteomes" id="UP000198284"/>
    </source>
</evidence>
<sequence length="180" mass="18980">MVINSISATNCFGTFDSGSSSLATMQTYVNNNSSNFFGGGWTGVVKDDAGGGSTEGNNIFNGIQFALSALGNNTFTLNLTDTNPSAPLNLPATFDLLGVLNGGNVDAAYFFDDILLDTSNNGSYTISFKNNGGQIPGLSHLDILVRDGRNTNVPEPGPLSLLAIGIMGFMWVRRRNQLNA</sequence>
<feature type="domain" description="Ice-binding protein C-terminal" evidence="1">
    <location>
        <begin position="153"/>
        <end position="174"/>
    </location>
</feature>
<keyword evidence="3" id="KW-1185">Reference proteome</keyword>